<sequence>MVGYQEFPCEPAHSPEQKRFFFLLQVCLNGPTPENKQCLKISVETTRLISIFATQLSCPTPAPVSSAIGSDFGMASTAGVFSAGFTGIVPLFCLSGFGMVCA</sequence>
<evidence type="ECO:0000313" key="1">
    <source>
        <dbReference type="EMBL" id="CAI9154305.1"/>
    </source>
</evidence>
<name>A0ABN8XY98_RANTA</name>
<organism evidence="1 2">
    <name type="scientific">Rangifer tarandus platyrhynchus</name>
    <name type="common">Svalbard reindeer</name>
    <dbReference type="NCBI Taxonomy" id="3082113"/>
    <lineage>
        <taxon>Eukaryota</taxon>
        <taxon>Metazoa</taxon>
        <taxon>Chordata</taxon>
        <taxon>Craniata</taxon>
        <taxon>Vertebrata</taxon>
        <taxon>Euteleostomi</taxon>
        <taxon>Mammalia</taxon>
        <taxon>Eutheria</taxon>
        <taxon>Laurasiatheria</taxon>
        <taxon>Artiodactyla</taxon>
        <taxon>Ruminantia</taxon>
        <taxon>Pecora</taxon>
        <taxon>Cervidae</taxon>
        <taxon>Odocoileinae</taxon>
        <taxon>Rangifer</taxon>
    </lineage>
</organism>
<reference evidence="1" key="1">
    <citation type="submission" date="2023-04" db="EMBL/GenBank/DDBJ databases">
        <authorList>
            <consortium name="ELIXIR-Norway"/>
        </authorList>
    </citation>
    <scope>NUCLEOTIDE SEQUENCE [LARGE SCALE GENOMIC DNA]</scope>
</reference>
<dbReference type="EMBL" id="OX459947">
    <property type="protein sequence ID" value="CAI9154305.1"/>
    <property type="molecule type" value="Genomic_DNA"/>
</dbReference>
<dbReference type="Proteomes" id="UP001176941">
    <property type="component" value="Chromosome 11"/>
</dbReference>
<protein>
    <submittedName>
        <fullName evidence="1">Uncharacterized protein</fullName>
    </submittedName>
</protein>
<evidence type="ECO:0000313" key="2">
    <source>
        <dbReference type="Proteomes" id="UP001176941"/>
    </source>
</evidence>
<accession>A0ABN8XY98</accession>
<proteinExistence type="predicted"/>
<keyword evidence="2" id="KW-1185">Reference proteome</keyword>
<gene>
    <name evidence="1" type="ORF">MRATA1EN1_LOCUS3267</name>
</gene>